<keyword evidence="2" id="KW-1185">Reference proteome</keyword>
<dbReference type="EMBL" id="LWCA01000778">
    <property type="protein sequence ID" value="OAF66977.1"/>
    <property type="molecule type" value="Genomic_DNA"/>
</dbReference>
<comment type="caution">
    <text evidence="1">The sequence shown here is derived from an EMBL/GenBank/DDBJ whole genome shotgun (WGS) entry which is preliminary data.</text>
</comment>
<accession>A0A177AY77</accession>
<dbReference type="AlphaFoldDB" id="A0A177AY77"/>
<dbReference type="Gene3D" id="3.40.50.10190">
    <property type="entry name" value="BRCT domain"/>
    <property type="match status" value="1"/>
</dbReference>
<evidence type="ECO:0000313" key="2">
    <source>
        <dbReference type="Proteomes" id="UP000078046"/>
    </source>
</evidence>
<sequence>MIGGKCLQAKPNKKNNDIQFSILSKDKRKLLKNANNSKFDQEIFEFKKRGIKCYDSELILSAILSHKVEWNVYLM</sequence>
<organism evidence="1 2">
    <name type="scientific">Intoshia linei</name>
    <dbReference type="NCBI Taxonomy" id="1819745"/>
    <lineage>
        <taxon>Eukaryota</taxon>
        <taxon>Metazoa</taxon>
        <taxon>Spiralia</taxon>
        <taxon>Lophotrochozoa</taxon>
        <taxon>Mesozoa</taxon>
        <taxon>Orthonectida</taxon>
        <taxon>Rhopaluridae</taxon>
        <taxon>Intoshia</taxon>
    </lineage>
</organism>
<name>A0A177AY77_9BILA</name>
<evidence type="ECO:0000313" key="1">
    <source>
        <dbReference type="EMBL" id="OAF66977.1"/>
    </source>
</evidence>
<proteinExistence type="predicted"/>
<dbReference type="InterPro" id="IPR036420">
    <property type="entry name" value="BRCT_dom_sf"/>
</dbReference>
<reference evidence="1 2" key="1">
    <citation type="submission" date="2016-04" db="EMBL/GenBank/DDBJ databases">
        <title>The genome of Intoshia linei affirms orthonectids as highly simplified spiralians.</title>
        <authorList>
            <person name="Mikhailov K.V."/>
            <person name="Slusarev G.S."/>
            <person name="Nikitin M.A."/>
            <person name="Logacheva M.D."/>
            <person name="Penin A."/>
            <person name="Aleoshin V."/>
            <person name="Panchin Y.V."/>
        </authorList>
    </citation>
    <scope>NUCLEOTIDE SEQUENCE [LARGE SCALE GENOMIC DNA]</scope>
    <source>
        <strain evidence="1">Intl2013</strain>
        <tissue evidence="1">Whole animal</tissue>
    </source>
</reference>
<protein>
    <submittedName>
        <fullName evidence="1">Uncharacterized protein</fullName>
    </submittedName>
</protein>
<gene>
    <name evidence="1" type="ORF">A3Q56_05281</name>
</gene>
<dbReference type="Proteomes" id="UP000078046">
    <property type="component" value="Unassembled WGS sequence"/>
</dbReference>